<feature type="region of interest" description="Disordered" evidence="1">
    <location>
        <begin position="17"/>
        <end position="48"/>
    </location>
</feature>
<evidence type="ECO:0000313" key="2">
    <source>
        <dbReference type="EMBL" id="CAB4892469.1"/>
    </source>
</evidence>
<gene>
    <name evidence="2" type="ORF">UFOPK3376_02953</name>
</gene>
<proteinExistence type="predicted"/>
<name>A0A6J7FJ52_9ZZZZ</name>
<feature type="compositionally biased region" description="Gly residues" evidence="1">
    <location>
        <begin position="34"/>
        <end position="43"/>
    </location>
</feature>
<reference evidence="2" key="1">
    <citation type="submission" date="2020-05" db="EMBL/GenBank/DDBJ databases">
        <authorList>
            <person name="Chiriac C."/>
            <person name="Salcher M."/>
            <person name="Ghai R."/>
            <person name="Kavagutti S V."/>
        </authorList>
    </citation>
    <scope>NUCLEOTIDE SEQUENCE</scope>
</reference>
<organism evidence="2">
    <name type="scientific">freshwater metagenome</name>
    <dbReference type="NCBI Taxonomy" id="449393"/>
    <lineage>
        <taxon>unclassified sequences</taxon>
        <taxon>metagenomes</taxon>
        <taxon>ecological metagenomes</taxon>
    </lineage>
</organism>
<accession>A0A6J7FJ52</accession>
<feature type="region of interest" description="Disordered" evidence="1">
    <location>
        <begin position="89"/>
        <end position="110"/>
    </location>
</feature>
<protein>
    <submittedName>
        <fullName evidence="2">Unannotated protein</fullName>
    </submittedName>
</protein>
<dbReference type="AlphaFoldDB" id="A0A6J7FJ52"/>
<evidence type="ECO:0000256" key="1">
    <source>
        <dbReference type="SAM" id="MobiDB-lite"/>
    </source>
</evidence>
<dbReference type="EMBL" id="CAFBLP010000119">
    <property type="protein sequence ID" value="CAB4892469.1"/>
    <property type="molecule type" value="Genomic_DNA"/>
</dbReference>
<sequence>MASHLAVVGCAGQVHETTNRSVGDRDTEQAGGMDDLGGLGVGDAGDQPDVELVGADGMVPAAGLKHGVDEHCLQAIAVVVAQVALDGDGGRTGRRVQRANGEAVPSARGSVRIGHVQDPRSGAKIVPPR</sequence>